<comment type="caution">
    <text evidence="2">The sequence shown here is derived from an EMBL/GenBank/DDBJ whole genome shotgun (WGS) entry which is preliminary data.</text>
</comment>
<dbReference type="AlphaFoldDB" id="A0AAN7L745"/>
<keyword evidence="3" id="KW-1185">Reference proteome</keyword>
<dbReference type="Proteomes" id="UP001345219">
    <property type="component" value="Chromosome 14"/>
</dbReference>
<gene>
    <name evidence="2" type="ORF">SAY87_017765</name>
</gene>
<feature type="region of interest" description="Disordered" evidence="1">
    <location>
        <begin position="1"/>
        <end position="29"/>
    </location>
</feature>
<evidence type="ECO:0000256" key="1">
    <source>
        <dbReference type="SAM" id="MobiDB-lite"/>
    </source>
</evidence>
<protein>
    <submittedName>
        <fullName evidence="2">Uncharacterized protein</fullName>
    </submittedName>
</protein>
<organism evidence="2 3">
    <name type="scientific">Trapa incisa</name>
    <dbReference type="NCBI Taxonomy" id="236973"/>
    <lineage>
        <taxon>Eukaryota</taxon>
        <taxon>Viridiplantae</taxon>
        <taxon>Streptophyta</taxon>
        <taxon>Embryophyta</taxon>
        <taxon>Tracheophyta</taxon>
        <taxon>Spermatophyta</taxon>
        <taxon>Magnoliopsida</taxon>
        <taxon>eudicotyledons</taxon>
        <taxon>Gunneridae</taxon>
        <taxon>Pentapetalae</taxon>
        <taxon>rosids</taxon>
        <taxon>malvids</taxon>
        <taxon>Myrtales</taxon>
        <taxon>Lythraceae</taxon>
        <taxon>Trapa</taxon>
    </lineage>
</organism>
<reference evidence="2 3" key="1">
    <citation type="journal article" date="2023" name="Hortic Res">
        <title>Pangenome of water caltrop reveals structural variations and asymmetric subgenome divergence after allopolyploidization.</title>
        <authorList>
            <person name="Zhang X."/>
            <person name="Chen Y."/>
            <person name="Wang L."/>
            <person name="Yuan Y."/>
            <person name="Fang M."/>
            <person name="Shi L."/>
            <person name="Lu R."/>
            <person name="Comes H.P."/>
            <person name="Ma Y."/>
            <person name="Chen Y."/>
            <person name="Huang G."/>
            <person name="Zhou Y."/>
            <person name="Zheng Z."/>
            <person name="Qiu Y."/>
        </authorList>
    </citation>
    <scope>NUCLEOTIDE SEQUENCE [LARGE SCALE GENOMIC DNA]</scope>
    <source>
        <tissue evidence="2">Roots</tissue>
    </source>
</reference>
<name>A0AAN7L745_9MYRT</name>
<sequence length="145" mass="15746">MEGPDPDEQGKEDPARRRANGSGLGNWVKGQLYSGTAGVVGCGNDSGFQMNPVIDLDWLGLGCVSFTDKHGHDPVLDEEEGSPVPSPSADMVMSTASMLGKSSKMIKETHQSTNYLGKISSQIRKPSRRKTSPVNRYPGRRWNLI</sequence>
<feature type="region of interest" description="Disordered" evidence="1">
    <location>
        <begin position="115"/>
        <end position="138"/>
    </location>
</feature>
<proteinExistence type="predicted"/>
<dbReference type="EMBL" id="JAXIOK010000002">
    <property type="protein sequence ID" value="KAK4777578.1"/>
    <property type="molecule type" value="Genomic_DNA"/>
</dbReference>
<accession>A0AAN7L745</accession>
<evidence type="ECO:0000313" key="2">
    <source>
        <dbReference type="EMBL" id="KAK4777578.1"/>
    </source>
</evidence>
<evidence type="ECO:0000313" key="3">
    <source>
        <dbReference type="Proteomes" id="UP001345219"/>
    </source>
</evidence>
<feature type="compositionally biased region" description="Polar residues" evidence="1">
    <location>
        <begin position="115"/>
        <end position="124"/>
    </location>
</feature>